<organism evidence="9 10">
    <name type="scientific">Macrostomum lignano</name>
    <dbReference type="NCBI Taxonomy" id="282301"/>
    <lineage>
        <taxon>Eukaryota</taxon>
        <taxon>Metazoa</taxon>
        <taxon>Spiralia</taxon>
        <taxon>Lophotrochozoa</taxon>
        <taxon>Platyhelminthes</taxon>
        <taxon>Rhabditophora</taxon>
        <taxon>Macrostomorpha</taxon>
        <taxon>Macrostomida</taxon>
        <taxon>Macrostomidae</taxon>
        <taxon>Macrostomum</taxon>
    </lineage>
</organism>
<dbReference type="AlphaFoldDB" id="A0A1I8F461"/>
<keyword evidence="4 7" id="KW-0472">Membrane</keyword>
<evidence type="ECO:0000256" key="6">
    <source>
        <dbReference type="SAM" id="MobiDB-lite"/>
    </source>
</evidence>
<dbReference type="Proteomes" id="UP000095280">
    <property type="component" value="Unplaced"/>
</dbReference>
<dbReference type="GO" id="GO:0004930">
    <property type="term" value="F:G protein-coupled receptor activity"/>
    <property type="evidence" value="ECO:0007669"/>
    <property type="project" value="InterPro"/>
</dbReference>
<accession>A0A1I8F461</accession>
<dbReference type="WBParaSite" id="maker-unitig_19855-snap-gene-0.1-mRNA-1">
    <property type="protein sequence ID" value="maker-unitig_19855-snap-gene-0.1-mRNA-1"/>
    <property type="gene ID" value="maker-unitig_19855-snap-gene-0.1"/>
</dbReference>
<feature type="compositionally biased region" description="Basic and acidic residues" evidence="6">
    <location>
        <begin position="357"/>
        <end position="372"/>
    </location>
</feature>
<evidence type="ECO:0000313" key="10">
    <source>
        <dbReference type="WBParaSite" id="maker-unitig_19855-snap-gene-0.1-mRNA-1"/>
    </source>
</evidence>
<evidence type="ECO:0000256" key="7">
    <source>
        <dbReference type="SAM" id="Phobius"/>
    </source>
</evidence>
<evidence type="ECO:0000256" key="5">
    <source>
        <dbReference type="ARBA" id="ARBA00023180"/>
    </source>
</evidence>
<feature type="region of interest" description="Disordered" evidence="6">
    <location>
        <begin position="357"/>
        <end position="387"/>
    </location>
</feature>
<keyword evidence="9" id="KW-1185">Reference proteome</keyword>
<feature type="transmembrane region" description="Helical" evidence="7">
    <location>
        <begin position="204"/>
        <end position="224"/>
    </location>
</feature>
<feature type="domain" description="G-protein coupled receptors family 3 profile" evidence="8">
    <location>
        <begin position="190"/>
        <end position="300"/>
    </location>
</feature>
<keyword evidence="3 7" id="KW-1133">Transmembrane helix</keyword>
<evidence type="ECO:0000256" key="4">
    <source>
        <dbReference type="ARBA" id="ARBA00023136"/>
    </source>
</evidence>
<feature type="domain" description="G-protein coupled receptors family 3 profile" evidence="8">
    <location>
        <begin position="146"/>
        <end position="175"/>
    </location>
</feature>
<evidence type="ECO:0000256" key="1">
    <source>
        <dbReference type="ARBA" id="ARBA00004141"/>
    </source>
</evidence>
<evidence type="ECO:0000256" key="3">
    <source>
        <dbReference type="ARBA" id="ARBA00022989"/>
    </source>
</evidence>
<keyword evidence="2 7" id="KW-0812">Transmembrane</keyword>
<keyword evidence="5" id="KW-0325">Glycoprotein</keyword>
<dbReference type="PROSITE" id="PS50259">
    <property type="entry name" value="G_PROTEIN_RECEP_F3_4"/>
    <property type="match status" value="2"/>
</dbReference>
<evidence type="ECO:0000256" key="2">
    <source>
        <dbReference type="ARBA" id="ARBA00022692"/>
    </source>
</evidence>
<comment type="subcellular location">
    <subcellularLocation>
        <location evidence="1">Membrane</location>
        <topology evidence="1">Multi-pass membrane protein</topology>
    </subcellularLocation>
</comment>
<sequence length="387" mass="42574">RRLRTFGFNGKVPSGSWCCGVTQGDPVVLVSAPGRSYVTDARAAPDVTDAGRQDASIWAEWNKETGLRVLDIKRDNLLGWQSHGHAESPGASERVPSRPKKKMYNSQKGNNKTSACWTCNDCQPHQRVSDTGDACIDCSDGRGTMGILSTSFIIATFVRYNETPLVKASGRELSYCCSRDVSALLPDDFPKRKRPPFISPKSQLLIAGALISVQLACTFIWLVLSHPGTRIHHPQRLESILRCKIDDKSFFGVAVLQHDPHHGGFLRISTSPKFIGFTMYTTCIIWLAFVPLFFGTHSSFEPEKNVRKLTMNSNHYKKQASSSAGSYANHKGGSIEGDSNSTTLRTALPGQLYRSAEDSLNDDRSAVRDHRSSTLANPGRIRLSADG</sequence>
<name>A0A1I8F461_9PLAT</name>
<feature type="transmembrane region" description="Helical" evidence="7">
    <location>
        <begin position="274"/>
        <end position="294"/>
    </location>
</feature>
<dbReference type="InterPro" id="IPR017978">
    <property type="entry name" value="GPCR_3_C"/>
</dbReference>
<evidence type="ECO:0000259" key="8">
    <source>
        <dbReference type="PROSITE" id="PS50259"/>
    </source>
</evidence>
<proteinExistence type="predicted"/>
<dbReference type="GO" id="GO:0016020">
    <property type="term" value="C:membrane"/>
    <property type="evidence" value="ECO:0007669"/>
    <property type="project" value="UniProtKB-SubCell"/>
</dbReference>
<evidence type="ECO:0000313" key="9">
    <source>
        <dbReference type="Proteomes" id="UP000095280"/>
    </source>
</evidence>
<dbReference type="PANTHER" id="PTHR24060">
    <property type="entry name" value="METABOTROPIC GLUTAMATE RECEPTOR"/>
    <property type="match status" value="1"/>
</dbReference>
<feature type="region of interest" description="Disordered" evidence="6">
    <location>
        <begin position="320"/>
        <end position="343"/>
    </location>
</feature>
<protein>
    <submittedName>
        <fullName evidence="10">G_PROTEIN_RECEP_F1_2 domain-containing protein</fullName>
    </submittedName>
</protein>
<reference evidence="10" key="1">
    <citation type="submission" date="2016-11" db="UniProtKB">
        <authorList>
            <consortium name="WormBaseParasite"/>
        </authorList>
    </citation>
    <scope>IDENTIFICATION</scope>
</reference>
<feature type="region of interest" description="Disordered" evidence="6">
    <location>
        <begin position="81"/>
        <end position="107"/>
    </location>
</feature>
<dbReference type="InterPro" id="IPR050726">
    <property type="entry name" value="mGluR"/>
</dbReference>